<protein>
    <submittedName>
        <fullName evidence="1">Uncharacterized protein</fullName>
    </submittedName>
</protein>
<reference evidence="1 2" key="1">
    <citation type="submission" date="2016-03" db="EMBL/GenBank/DDBJ databases">
        <authorList>
            <person name="Ploux O."/>
        </authorList>
    </citation>
    <scope>NUCLEOTIDE SEQUENCE [LARGE SCALE GENOMIC DNA]</scope>
    <source>
        <strain evidence="1 2">UAMH 11012</strain>
    </source>
</reference>
<dbReference type="OrthoDB" id="4582561at2759"/>
<keyword evidence="2" id="KW-1185">Reference proteome</keyword>
<dbReference type="AlphaFoldDB" id="A0A1L7XC73"/>
<evidence type="ECO:0000313" key="2">
    <source>
        <dbReference type="Proteomes" id="UP000184330"/>
    </source>
</evidence>
<evidence type="ECO:0000313" key="1">
    <source>
        <dbReference type="EMBL" id="CZR62629.1"/>
    </source>
</evidence>
<gene>
    <name evidence="1" type="ORF">PAC_12526</name>
</gene>
<dbReference type="Proteomes" id="UP000184330">
    <property type="component" value="Unassembled WGS sequence"/>
</dbReference>
<organism evidence="1 2">
    <name type="scientific">Phialocephala subalpina</name>
    <dbReference type="NCBI Taxonomy" id="576137"/>
    <lineage>
        <taxon>Eukaryota</taxon>
        <taxon>Fungi</taxon>
        <taxon>Dikarya</taxon>
        <taxon>Ascomycota</taxon>
        <taxon>Pezizomycotina</taxon>
        <taxon>Leotiomycetes</taxon>
        <taxon>Helotiales</taxon>
        <taxon>Mollisiaceae</taxon>
        <taxon>Phialocephala</taxon>
        <taxon>Phialocephala fortinii species complex</taxon>
    </lineage>
</organism>
<name>A0A1L7XC73_9HELO</name>
<proteinExistence type="predicted"/>
<dbReference type="EMBL" id="FJOG01000021">
    <property type="protein sequence ID" value="CZR62629.1"/>
    <property type="molecule type" value="Genomic_DNA"/>
</dbReference>
<sequence>MLCGRSTPPVSGHNWHQFGLETSTHRPNPLSIGYSYPLNSEEEVAFWRTLLQPLNSRLGLSTTLKAKSSPHQELQQDAFDLIDGAVVYWIENLFRGYDAGNATQFLRDTFPSCQRSICRNSGFTGDLDIAGIGVRIHGTGIDFG</sequence>
<accession>A0A1L7XC73</accession>